<organism evidence="4 5">
    <name type="scientific">Trabulsiella guamensis ATCC 49490</name>
    <dbReference type="NCBI Taxonomy" id="1005994"/>
    <lineage>
        <taxon>Bacteria</taxon>
        <taxon>Pseudomonadati</taxon>
        <taxon>Pseudomonadota</taxon>
        <taxon>Gammaproteobacteria</taxon>
        <taxon>Enterobacterales</taxon>
        <taxon>Enterobacteriaceae</taxon>
        <taxon>Trabulsiella</taxon>
    </lineage>
</organism>
<dbReference type="GO" id="GO:0046872">
    <property type="term" value="F:metal ion binding"/>
    <property type="evidence" value="ECO:0007669"/>
    <property type="project" value="UniProtKB-KW"/>
</dbReference>
<dbReference type="InterPro" id="IPR036412">
    <property type="entry name" value="HAD-like_sf"/>
</dbReference>
<dbReference type="EC" id="3.1.3.27" evidence="2"/>
<keyword evidence="3" id="KW-1133">Transmembrane helix</keyword>
<accession>A0A085A8X4</accession>
<dbReference type="RefSeq" id="WP_038157150.1">
    <property type="nucleotide sequence ID" value="NZ_JMTB01000078.1"/>
</dbReference>
<protein>
    <recommendedName>
        <fullName evidence="2">Phosphatidylglycerophosphatase C</fullName>
        <ecNumber evidence="2">3.1.3.27</ecNumber>
    </recommendedName>
</protein>
<keyword evidence="3" id="KW-0812">Transmembrane</keyword>
<feature type="transmembrane region" description="Helical" evidence="3">
    <location>
        <begin position="36"/>
        <end position="54"/>
    </location>
</feature>
<dbReference type="Gene3D" id="3.40.50.1000">
    <property type="entry name" value="HAD superfamily/HAD-like"/>
    <property type="match status" value="1"/>
</dbReference>
<evidence type="ECO:0000256" key="3">
    <source>
        <dbReference type="SAM" id="Phobius"/>
    </source>
</evidence>
<dbReference type="AlphaFoldDB" id="A0A085A8X4"/>
<keyword evidence="3" id="KW-0472">Membrane</keyword>
<dbReference type="GO" id="GO:0008962">
    <property type="term" value="F:phosphatidylglycerophosphatase activity"/>
    <property type="evidence" value="ECO:0007669"/>
    <property type="project" value="UniProtKB-EC"/>
</dbReference>
<name>A0A085A8X4_9ENTR</name>
<dbReference type="OrthoDB" id="6545830at2"/>
<comment type="caution">
    <text evidence="4">The sequence shown here is derived from an EMBL/GenBank/DDBJ whole genome shotgun (WGS) entry which is preliminary data.</text>
</comment>
<reference evidence="5" key="1">
    <citation type="submission" date="2014-05" db="EMBL/GenBank/DDBJ databases">
        <title>ATOL: Assembling a taxonomically balanced genome-scale reconstruction of the evolutionary history of the Enterobacteriaceae.</title>
        <authorList>
            <person name="Plunkett G. III"/>
            <person name="Neeno-Eckwall E.C."/>
            <person name="Glasner J.D."/>
            <person name="Perna N.T."/>
        </authorList>
    </citation>
    <scope>NUCLEOTIDE SEQUENCE [LARGE SCALE GENOMIC DNA]</scope>
    <source>
        <strain evidence="5">ATCC 49490</strain>
    </source>
</reference>
<evidence type="ECO:0000256" key="1">
    <source>
        <dbReference type="ARBA" id="ARBA00022723"/>
    </source>
</evidence>
<evidence type="ECO:0000313" key="4">
    <source>
        <dbReference type="EMBL" id="KFC06669.1"/>
    </source>
</evidence>
<evidence type="ECO:0000256" key="2">
    <source>
        <dbReference type="NCBIfam" id="TIGR01545"/>
    </source>
</evidence>
<dbReference type="Proteomes" id="UP000028630">
    <property type="component" value="Unassembled WGS sequence"/>
</dbReference>
<dbReference type="InterPro" id="IPR023214">
    <property type="entry name" value="HAD_sf"/>
</dbReference>
<evidence type="ECO:0000313" key="5">
    <source>
        <dbReference type="Proteomes" id="UP000028630"/>
    </source>
</evidence>
<dbReference type="eggNOG" id="COG0560">
    <property type="taxonomic scope" value="Bacteria"/>
</dbReference>
<dbReference type="NCBIfam" id="TIGR01545">
    <property type="entry name" value="YfhB_g-proteo"/>
    <property type="match status" value="1"/>
</dbReference>
<gene>
    <name evidence="4" type="ORF">GTGU_02417</name>
</gene>
<keyword evidence="5" id="KW-1185">Reference proteome</keyword>
<sequence>MVSHERRVVFFDLDGTLHQQDLFGSFVRYLLRHQPLNLLLVIPVLPVVAVALGIKGRAARWPMSLLLWACTFGHSEKSLREKETRFVAWFRENVTTFPVVHERLTQYLTSSDADVWLITGSPRSLVEKVYFDTLWLPRVNVIASQTERRHGGWVLTLRCLGYEKVVQLERKIGSPLRLYSGYSDSHQDNPLLSYCQHRWRVTPRGELQQLE</sequence>
<dbReference type="InterPro" id="IPR006435">
    <property type="entry name" value="HAD-SF_hydro_IF_YfhB"/>
</dbReference>
<proteinExistence type="predicted"/>
<dbReference type="Pfam" id="PF12710">
    <property type="entry name" value="HAD"/>
    <property type="match status" value="1"/>
</dbReference>
<dbReference type="EMBL" id="JMTB01000078">
    <property type="protein sequence ID" value="KFC06669.1"/>
    <property type="molecule type" value="Genomic_DNA"/>
</dbReference>
<keyword evidence="1" id="KW-0479">Metal-binding</keyword>
<dbReference type="SUPFAM" id="SSF56784">
    <property type="entry name" value="HAD-like"/>
    <property type="match status" value="1"/>
</dbReference>
<dbReference type="Gene3D" id="1.20.1440.100">
    <property type="entry name" value="SG protein - dephosphorylation function"/>
    <property type="match status" value="1"/>
</dbReference>